<dbReference type="EMBL" id="CALTRL010000042">
    <property type="protein sequence ID" value="CAH7666085.1"/>
    <property type="molecule type" value="Genomic_DNA"/>
</dbReference>
<protein>
    <submittedName>
        <fullName evidence="1">Uncharacterized protein</fullName>
    </submittedName>
</protein>
<comment type="caution">
    <text evidence="1">The sequence shown here is derived from an EMBL/GenBank/DDBJ whole genome shotgun (WGS) entry which is preliminary data.</text>
</comment>
<gene>
    <name evidence="1" type="ORF">PPACK8108_LOCUS406</name>
</gene>
<sequence length="155" mass="17944">MTVLIDVKLEDPLIKDKRVSLLGGVICGQKISMGSNEEAKNSDCITGSSNGDTTRKNLWIYSNQIKKELKRFMSQCQCLDMTVLVDNKLEDPLIKIKKAVLSEDQFQWVGVTRGMIYGQSSYHGVSKWMEEARTDRLDYDLRRWEPEEYEYLQTH</sequence>
<accession>A0AAV0AEP3</accession>
<dbReference type="Proteomes" id="UP001153365">
    <property type="component" value="Unassembled WGS sequence"/>
</dbReference>
<reference evidence="1" key="1">
    <citation type="submission" date="2022-06" db="EMBL/GenBank/DDBJ databases">
        <authorList>
            <consortium name="SYNGENTA / RWTH Aachen University"/>
        </authorList>
    </citation>
    <scope>NUCLEOTIDE SEQUENCE</scope>
</reference>
<dbReference type="AlphaFoldDB" id="A0AAV0AEP3"/>
<evidence type="ECO:0000313" key="2">
    <source>
        <dbReference type="Proteomes" id="UP001153365"/>
    </source>
</evidence>
<evidence type="ECO:0000313" key="1">
    <source>
        <dbReference type="EMBL" id="CAH7666085.1"/>
    </source>
</evidence>
<organism evidence="1 2">
    <name type="scientific">Phakopsora pachyrhizi</name>
    <name type="common">Asian soybean rust disease fungus</name>
    <dbReference type="NCBI Taxonomy" id="170000"/>
    <lineage>
        <taxon>Eukaryota</taxon>
        <taxon>Fungi</taxon>
        <taxon>Dikarya</taxon>
        <taxon>Basidiomycota</taxon>
        <taxon>Pucciniomycotina</taxon>
        <taxon>Pucciniomycetes</taxon>
        <taxon>Pucciniales</taxon>
        <taxon>Phakopsoraceae</taxon>
        <taxon>Phakopsora</taxon>
    </lineage>
</organism>
<name>A0AAV0AEP3_PHAPC</name>
<keyword evidence="2" id="KW-1185">Reference proteome</keyword>
<proteinExistence type="predicted"/>